<gene>
    <name evidence="5" type="primary">RPL20_2</name>
    <name evidence="5" type="ORF">EC957_011021</name>
</gene>
<dbReference type="PANTHER" id="PTHR10052">
    <property type="entry name" value="60S RIBOSOMAL PROTEIN L18A"/>
    <property type="match status" value="1"/>
</dbReference>
<dbReference type="InterPro" id="IPR028877">
    <property type="entry name" value="Ribosomal_eL20"/>
</dbReference>
<dbReference type="FunFam" id="3.10.20.10:FF:000002">
    <property type="entry name" value="60S ribosomal protein L18a"/>
    <property type="match status" value="1"/>
</dbReference>
<dbReference type="Gene3D" id="3.10.20.10">
    <property type="match status" value="2"/>
</dbReference>
<protein>
    <submittedName>
        <fullName evidence="5">60S ribosomal protein L20</fullName>
    </submittedName>
</protein>
<name>A0A9P6K3N0_9FUNG</name>
<keyword evidence="6" id="KW-1185">Reference proteome</keyword>
<evidence type="ECO:0000313" key="5">
    <source>
        <dbReference type="EMBL" id="KAF9545373.1"/>
    </source>
</evidence>
<dbReference type="FunFam" id="3.10.20.10:FF:000001">
    <property type="entry name" value="60S ribosomal protein L18a"/>
    <property type="match status" value="1"/>
</dbReference>
<evidence type="ECO:0000313" key="6">
    <source>
        <dbReference type="Proteomes" id="UP000723463"/>
    </source>
</evidence>
<evidence type="ECO:0000256" key="2">
    <source>
        <dbReference type="ARBA" id="ARBA00022980"/>
    </source>
</evidence>
<organism evidence="5 6">
    <name type="scientific">Mortierella hygrophila</name>
    <dbReference type="NCBI Taxonomy" id="979708"/>
    <lineage>
        <taxon>Eukaryota</taxon>
        <taxon>Fungi</taxon>
        <taxon>Fungi incertae sedis</taxon>
        <taxon>Mucoromycota</taxon>
        <taxon>Mortierellomycotina</taxon>
        <taxon>Mortierellomycetes</taxon>
        <taxon>Mortierellales</taxon>
        <taxon>Mortierellaceae</taxon>
        <taxon>Mortierella</taxon>
    </lineage>
</organism>
<evidence type="ECO:0000256" key="3">
    <source>
        <dbReference type="ARBA" id="ARBA00023274"/>
    </source>
</evidence>
<dbReference type="GO" id="GO:0003735">
    <property type="term" value="F:structural constituent of ribosome"/>
    <property type="evidence" value="ECO:0007669"/>
    <property type="project" value="InterPro"/>
</dbReference>
<dbReference type="SUPFAM" id="SSF160374">
    <property type="entry name" value="RplX-like"/>
    <property type="match status" value="1"/>
</dbReference>
<keyword evidence="3" id="KW-0687">Ribonucleoprotein</keyword>
<evidence type="ECO:0000259" key="4">
    <source>
        <dbReference type="Pfam" id="PF01775"/>
    </source>
</evidence>
<dbReference type="InterPro" id="IPR021138">
    <property type="entry name" value="Ribosomal_eL20_eukaryotes"/>
</dbReference>
<comment type="caution">
    <text evidence="5">The sequence shown here is derived from an EMBL/GenBank/DDBJ whole genome shotgun (WGS) entry which is preliminary data.</text>
</comment>
<dbReference type="EMBL" id="JAAAXW010000073">
    <property type="protein sequence ID" value="KAF9545373.1"/>
    <property type="molecule type" value="Genomic_DNA"/>
</dbReference>
<dbReference type="AlphaFoldDB" id="A0A9P6K3N0"/>
<dbReference type="HAMAP" id="MF_00273">
    <property type="entry name" value="Ribosomal_eL20"/>
    <property type="match status" value="1"/>
</dbReference>
<feature type="domain" description="Large ribosomal subunit protein eL20" evidence="4">
    <location>
        <begin position="46"/>
        <end position="169"/>
    </location>
</feature>
<dbReference type="GO" id="GO:0006412">
    <property type="term" value="P:translation"/>
    <property type="evidence" value="ECO:0007669"/>
    <property type="project" value="InterPro"/>
</dbReference>
<dbReference type="GO" id="GO:1990904">
    <property type="term" value="C:ribonucleoprotein complex"/>
    <property type="evidence" value="ECO:0007669"/>
    <property type="project" value="UniProtKB-KW"/>
</dbReference>
<dbReference type="Pfam" id="PF01775">
    <property type="entry name" value="Ribosomal_L18A"/>
    <property type="match status" value="1"/>
</dbReference>
<reference evidence="5" key="1">
    <citation type="journal article" date="2020" name="Fungal Divers.">
        <title>Resolving the Mortierellaceae phylogeny through synthesis of multi-gene phylogenetics and phylogenomics.</title>
        <authorList>
            <person name="Vandepol N."/>
            <person name="Liber J."/>
            <person name="Desiro A."/>
            <person name="Na H."/>
            <person name="Kennedy M."/>
            <person name="Barry K."/>
            <person name="Grigoriev I.V."/>
            <person name="Miller A.N."/>
            <person name="O'Donnell K."/>
            <person name="Stajich J.E."/>
            <person name="Bonito G."/>
        </authorList>
    </citation>
    <scope>NUCLEOTIDE SEQUENCE</scope>
    <source>
        <strain evidence="5">NRRL 2591</strain>
    </source>
</reference>
<dbReference type="InterPro" id="IPR023573">
    <property type="entry name" value="Ribosomal_eL20_dom"/>
</dbReference>
<dbReference type="GO" id="GO:0005840">
    <property type="term" value="C:ribosome"/>
    <property type="evidence" value="ECO:0007669"/>
    <property type="project" value="UniProtKB-KW"/>
</dbReference>
<sequence>MAGPLRRRVRSLGAIAIDNNQQQQERRSHASSINQNIWIRSQRSYLHEYQLVGRHLPTEKDATPKLFRMRLFATNEVIAKSRFWYFMRKLKKVKKVNGEIVGINEIHEKKPLQIKNFGIWIRYDSRSGTHNMYKEYRELSRNAAVEACYSDMASRHRARSRSIQIIRVAEVANADVRRPYIKQILVPGIKFPLPHRVIRSADKAHRALFMGSRPSTFY</sequence>
<proteinExistence type="inferred from homology"/>
<evidence type="ECO:0000256" key="1">
    <source>
        <dbReference type="ARBA" id="ARBA00009362"/>
    </source>
</evidence>
<comment type="similarity">
    <text evidence="1">Belongs to the eukaryotic ribosomal protein eL20 family.</text>
</comment>
<keyword evidence="2 5" id="KW-0689">Ribosomal protein</keyword>
<dbReference type="Proteomes" id="UP000723463">
    <property type="component" value="Unassembled WGS sequence"/>
</dbReference>
<accession>A0A9P6K3N0</accession>